<dbReference type="PROSITE" id="PS51421">
    <property type="entry name" value="RAS"/>
    <property type="match status" value="1"/>
</dbReference>
<keyword evidence="4" id="KW-0449">Lipoprotein</keyword>
<name>A0A1Y3BTW4_EURMA</name>
<dbReference type="EMBL" id="MUJZ01003354">
    <property type="protein sequence ID" value="OTF83517.1"/>
    <property type="molecule type" value="Genomic_DNA"/>
</dbReference>
<evidence type="ECO:0000256" key="1">
    <source>
        <dbReference type="ARBA" id="ARBA00006270"/>
    </source>
</evidence>
<dbReference type="Gene3D" id="3.40.50.300">
    <property type="entry name" value="P-loop containing nucleotide triphosphate hydrolases"/>
    <property type="match status" value="1"/>
</dbReference>
<gene>
    <name evidence="5" type="ORF">BLA29_002118</name>
</gene>
<keyword evidence="4" id="KW-0636">Prenylation</keyword>
<evidence type="ECO:0000256" key="3">
    <source>
        <dbReference type="ARBA" id="ARBA00023134"/>
    </source>
</evidence>
<proteinExistence type="inferred from homology"/>
<dbReference type="PANTHER" id="PTHR47980">
    <property type="entry name" value="LD44762P"/>
    <property type="match status" value="1"/>
</dbReference>
<dbReference type="PRINTS" id="PR00449">
    <property type="entry name" value="RASTRNSFRMNG"/>
</dbReference>
<dbReference type="SUPFAM" id="SSF52540">
    <property type="entry name" value="P-loop containing nucleoside triphosphate hydrolases"/>
    <property type="match status" value="1"/>
</dbReference>
<dbReference type="InterPro" id="IPR050305">
    <property type="entry name" value="Small_GTPase_Rab"/>
</dbReference>
<comment type="caution">
    <text evidence="5">The sequence shown here is derived from an EMBL/GenBank/DDBJ whole genome shotgun (WGS) entry which is preliminary data.</text>
</comment>
<evidence type="ECO:0000256" key="4">
    <source>
        <dbReference type="ARBA" id="ARBA00023289"/>
    </source>
</evidence>
<dbReference type="Pfam" id="PF00071">
    <property type="entry name" value="Ras"/>
    <property type="match status" value="1"/>
</dbReference>
<reference evidence="5 6" key="1">
    <citation type="submission" date="2017-03" db="EMBL/GenBank/DDBJ databases">
        <title>Genome Survey of Euroglyphus maynei.</title>
        <authorList>
            <person name="Arlian L.G."/>
            <person name="Morgan M.S."/>
            <person name="Rider S.D."/>
        </authorList>
    </citation>
    <scope>NUCLEOTIDE SEQUENCE [LARGE SCALE GENOMIC DNA]</scope>
    <source>
        <strain evidence="5">Arlian Lab</strain>
        <tissue evidence="5">Whole body</tissue>
    </source>
</reference>
<keyword evidence="6" id="KW-1185">Reference proteome</keyword>
<evidence type="ECO:0000313" key="6">
    <source>
        <dbReference type="Proteomes" id="UP000194236"/>
    </source>
</evidence>
<dbReference type="InterPro" id="IPR001806">
    <property type="entry name" value="Small_GTPase"/>
</dbReference>
<dbReference type="InterPro" id="IPR027417">
    <property type="entry name" value="P-loop_NTPase"/>
</dbReference>
<evidence type="ECO:0000313" key="5">
    <source>
        <dbReference type="EMBL" id="OTF83517.1"/>
    </source>
</evidence>
<sequence>MVYEVSNEQTFLNIRNWLTSIEDTVSKPIPLLLIANKCDRRYLNDNNGQFNFISRQLGQRLADEIGPNCIFIETSCKTGFNIDNIMIIAIKMIIAEQNRKNHRKINDGLKVTNKLNSSKKCC</sequence>
<dbReference type="AlphaFoldDB" id="A0A1Y3BTW4"/>
<protein>
    <submittedName>
        <fullName evidence="5">Uncharacterized protein</fullName>
    </submittedName>
</protein>
<keyword evidence="2" id="KW-0547">Nucleotide-binding</keyword>
<dbReference type="Proteomes" id="UP000194236">
    <property type="component" value="Unassembled WGS sequence"/>
</dbReference>
<comment type="similarity">
    <text evidence="1">Belongs to the small GTPase superfamily. Rab family.</text>
</comment>
<dbReference type="PROSITE" id="PS51419">
    <property type="entry name" value="RAB"/>
    <property type="match status" value="1"/>
</dbReference>
<keyword evidence="3" id="KW-0342">GTP-binding</keyword>
<organism evidence="5 6">
    <name type="scientific">Euroglyphus maynei</name>
    <name type="common">Mayne's house dust mite</name>
    <dbReference type="NCBI Taxonomy" id="6958"/>
    <lineage>
        <taxon>Eukaryota</taxon>
        <taxon>Metazoa</taxon>
        <taxon>Ecdysozoa</taxon>
        <taxon>Arthropoda</taxon>
        <taxon>Chelicerata</taxon>
        <taxon>Arachnida</taxon>
        <taxon>Acari</taxon>
        <taxon>Acariformes</taxon>
        <taxon>Sarcoptiformes</taxon>
        <taxon>Astigmata</taxon>
        <taxon>Psoroptidia</taxon>
        <taxon>Analgoidea</taxon>
        <taxon>Pyroglyphidae</taxon>
        <taxon>Pyroglyphinae</taxon>
        <taxon>Euroglyphus</taxon>
    </lineage>
</organism>
<dbReference type="SMART" id="SM00175">
    <property type="entry name" value="RAB"/>
    <property type="match status" value="1"/>
</dbReference>
<dbReference type="OrthoDB" id="10484455at2759"/>
<dbReference type="GO" id="GO:0005525">
    <property type="term" value="F:GTP binding"/>
    <property type="evidence" value="ECO:0007669"/>
    <property type="project" value="UniProtKB-KW"/>
</dbReference>
<accession>A0A1Y3BTW4</accession>
<evidence type="ECO:0000256" key="2">
    <source>
        <dbReference type="ARBA" id="ARBA00022741"/>
    </source>
</evidence>
<dbReference type="GO" id="GO:0003924">
    <property type="term" value="F:GTPase activity"/>
    <property type="evidence" value="ECO:0007669"/>
    <property type="project" value="InterPro"/>
</dbReference>